<protein>
    <recommendedName>
        <fullName evidence="1">RNA polymerase sigma factor 54 core-binding domain-containing protein</fullName>
    </recommendedName>
</protein>
<organism evidence="2 3">
    <name type="scientific">Geobacillus stearothermophilus</name>
    <name type="common">Bacillus stearothermophilus</name>
    <dbReference type="NCBI Taxonomy" id="1422"/>
    <lineage>
        <taxon>Bacteria</taxon>
        <taxon>Bacillati</taxon>
        <taxon>Bacillota</taxon>
        <taxon>Bacilli</taxon>
        <taxon>Bacillales</taxon>
        <taxon>Anoxybacillaceae</taxon>
        <taxon>Geobacillus</taxon>
    </lineage>
</organism>
<dbReference type="EMBL" id="LQYY01000085">
    <property type="protein sequence ID" value="KYD33759.1"/>
    <property type="molecule type" value="Genomic_DNA"/>
</dbReference>
<dbReference type="GO" id="GO:0016987">
    <property type="term" value="F:sigma factor activity"/>
    <property type="evidence" value="ECO:0007669"/>
    <property type="project" value="InterPro"/>
</dbReference>
<evidence type="ECO:0000313" key="3">
    <source>
        <dbReference type="Proteomes" id="UP000075517"/>
    </source>
</evidence>
<dbReference type="Pfam" id="PF05768">
    <property type="entry name" value="Glrx-like"/>
    <property type="match status" value="1"/>
</dbReference>
<reference evidence="2 3" key="1">
    <citation type="submission" date="2016-01" db="EMBL/GenBank/DDBJ databases">
        <title>Draft Genome Sequences of Seven Thermophilic Sporeformers Isolated from Foods.</title>
        <authorList>
            <person name="Berendsen E.M."/>
            <person name="Wells-Bennik M.H."/>
            <person name="Krawcyk A.O."/>
            <person name="De Jong A."/>
            <person name="Holsappel S."/>
            <person name="Eijlander R.T."/>
            <person name="Kuipers O.P."/>
        </authorList>
    </citation>
    <scope>NUCLEOTIDE SEQUENCE [LARGE SCALE GENOMIC DNA]</scope>
    <source>
        <strain evidence="2 3">B4114</strain>
    </source>
</reference>
<dbReference type="CDD" id="cd02976">
    <property type="entry name" value="NrdH"/>
    <property type="match status" value="1"/>
</dbReference>
<dbReference type="PROSITE" id="PS00718">
    <property type="entry name" value="SIGMA54_2"/>
    <property type="match status" value="1"/>
</dbReference>
<dbReference type="SUPFAM" id="SSF52833">
    <property type="entry name" value="Thioredoxin-like"/>
    <property type="match status" value="1"/>
</dbReference>
<dbReference type="PATRIC" id="fig|1422.17.peg.241"/>
<dbReference type="AlphaFoldDB" id="A0A150NAM7"/>
<dbReference type="PROSITE" id="PS50044">
    <property type="entry name" value="SIGMA54_3"/>
    <property type="match status" value="1"/>
</dbReference>
<dbReference type="InterPro" id="IPR008554">
    <property type="entry name" value="Glutaredoxin-like"/>
</dbReference>
<dbReference type="InterPro" id="IPR007046">
    <property type="entry name" value="RNA_pol_sigma_54_core-bd"/>
</dbReference>
<dbReference type="GO" id="GO:0006352">
    <property type="term" value="P:DNA-templated transcription initiation"/>
    <property type="evidence" value="ECO:0007669"/>
    <property type="project" value="InterPro"/>
</dbReference>
<evidence type="ECO:0000313" key="2">
    <source>
        <dbReference type="EMBL" id="KYD33759.1"/>
    </source>
</evidence>
<dbReference type="InterPro" id="IPR036249">
    <property type="entry name" value="Thioredoxin-like_sf"/>
</dbReference>
<gene>
    <name evidence="2" type="ORF">B4114_2621</name>
</gene>
<dbReference type="Gene3D" id="1.10.10.60">
    <property type="entry name" value="Homeodomain-like"/>
    <property type="match status" value="1"/>
</dbReference>
<dbReference type="Gene3D" id="1.10.10.1330">
    <property type="entry name" value="RNA polymerase sigma-54 factor, core-binding domain"/>
    <property type="match status" value="1"/>
</dbReference>
<name>A0A150NAM7_GEOSE</name>
<dbReference type="InterPro" id="IPR038709">
    <property type="entry name" value="RpoN_core-bd_sf"/>
</dbReference>
<dbReference type="Proteomes" id="UP000075517">
    <property type="component" value="Unassembled WGS sequence"/>
</dbReference>
<dbReference type="Gene3D" id="3.40.30.10">
    <property type="entry name" value="Glutaredoxin"/>
    <property type="match status" value="1"/>
</dbReference>
<dbReference type="Pfam" id="PF04963">
    <property type="entry name" value="Sigma54_CBD"/>
    <property type="match status" value="1"/>
</dbReference>
<dbReference type="PROSITE" id="PS51354">
    <property type="entry name" value="GLUTAREDOXIN_2"/>
    <property type="match status" value="1"/>
</dbReference>
<dbReference type="GO" id="GO:0003677">
    <property type="term" value="F:DNA binding"/>
    <property type="evidence" value="ECO:0007669"/>
    <property type="project" value="InterPro"/>
</dbReference>
<sequence>MLAELAARFSASEQEMERGLRLVQSLDPPGVGARDLAECLLLQLERLPERDELAETIEVASSAQVKSIIQELIAAEDRQAPLSDQQLADLLHGRYGIAISRRTVAKYRGAAAYSFFGETKAIHRSLMRPVKERKNAMHIRLYTKTNCPLCDKAKAVLTELQADYRFTMEEIDIYEDDALLEKYQLMIPVVELDGEEIGYGMIEKETVRKRLQRAQNS</sequence>
<dbReference type="InterPro" id="IPR000394">
    <property type="entry name" value="RNA_pol_sigma_54"/>
</dbReference>
<dbReference type="PANTHER" id="PTHR32248:SF4">
    <property type="entry name" value="RNA POLYMERASE SIGMA-54 FACTOR"/>
    <property type="match status" value="1"/>
</dbReference>
<comment type="caution">
    <text evidence="2">The sequence shown here is derived from an EMBL/GenBank/DDBJ whole genome shotgun (WGS) entry which is preliminary data.</text>
</comment>
<dbReference type="PANTHER" id="PTHR32248">
    <property type="entry name" value="RNA POLYMERASE SIGMA-54 FACTOR"/>
    <property type="match status" value="1"/>
</dbReference>
<proteinExistence type="predicted"/>
<evidence type="ECO:0000259" key="1">
    <source>
        <dbReference type="Pfam" id="PF04963"/>
    </source>
</evidence>
<dbReference type="GO" id="GO:0001216">
    <property type="term" value="F:DNA-binding transcription activator activity"/>
    <property type="evidence" value="ECO:0007669"/>
    <property type="project" value="InterPro"/>
</dbReference>
<feature type="domain" description="RNA polymerase sigma factor 54 core-binding" evidence="1">
    <location>
        <begin position="2"/>
        <end position="75"/>
    </location>
</feature>
<accession>A0A150NAM7</accession>